<comment type="caution">
    <text evidence="3">The sequence shown here is derived from an EMBL/GenBank/DDBJ whole genome shotgun (WGS) entry which is preliminary data.</text>
</comment>
<accession>A0A964RHR2</accession>
<protein>
    <recommendedName>
        <fullName evidence="2">SHOCT domain-containing protein</fullName>
    </recommendedName>
</protein>
<keyword evidence="1" id="KW-1133">Transmembrane helix</keyword>
<keyword evidence="1" id="KW-0812">Transmembrane</keyword>
<sequence length="61" mass="6968">MMGGWSGMMLIPIIITGAFIYILLNQRESNNFKGAIDILNERFARGEINEDEYASKKNMLK</sequence>
<name>A0A964RHR2_9CLOT</name>
<keyword evidence="1" id="KW-0472">Membrane</keyword>
<gene>
    <name evidence="3" type="ORF">GKZ28_00120</name>
</gene>
<dbReference type="Pfam" id="PF09851">
    <property type="entry name" value="SHOCT"/>
    <property type="match status" value="1"/>
</dbReference>
<evidence type="ECO:0000313" key="3">
    <source>
        <dbReference type="EMBL" id="MVX62105.1"/>
    </source>
</evidence>
<dbReference type="AlphaFoldDB" id="A0A964RHR2"/>
<evidence type="ECO:0000259" key="2">
    <source>
        <dbReference type="Pfam" id="PF09851"/>
    </source>
</evidence>
<proteinExistence type="predicted"/>
<reference evidence="3" key="1">
    <citation type="submission" date="2019-12" db="EMBL/GenBank/DDBJ databases">
        <title>Microbes associate with the intestines of laboratory mice.</title>
        <authorList>
            <person name="Navarre W."/>
            <person name="Wong E."/>
        </authorList>
    </citation>
    <scope>NUCLEOTIDE SEQUENCE</scope>
    <source>
        <strain evidence="3">NM79_F5</strain>
    </source>
</reference>
<evidence type="ECO:0000313" key="4">
    <source>
        <dbReference type="Proteomes" id="UP000656077"/>
    </source>
</evidence>
<dbReference type="Proteomes" id="UP000656077">
    <property type="component" value="Unassembled WGS sequence"/>
</dbReference>
<organism evidence="3 4">
    <name type="scientific">Clostridium chromiireducens</name>
    <dbReference type="NCBI Taxonomy" id="225345"/>
    <lineage>
        <taxon>Bacteria</taxon>
        <taxon>Bacillati</taxon>
        <taxon>Bacillota</taxon>
        <taxon>Clostridia</taxon>
        <taxon>Eubacteriales</taxon>
        <taxon>Clostridiaceae</taxon>
        <taxon>Clostridium</taxon>
    </lineage>
</organism>
<dbReference type="EMBL" id="WSRQ01000001">
    <property type="protein sequence ID" value="MVX62105.1"/>
    <property type="molecule type" value="Genomic_DNA"/>
</dbReference>
<feature type="domain" description="SHOCT" evidence="2">
    <location>
        <begin position="35"/>
        <end position="57"/>
    </location>
</feature>
<feature type="transmembrane region" description="Helical" evidence="1">
    <location>
        <begin position="6"/>
        <end position="24"/>
    </location>
</feature>
<evidence type="ECO:0000256" key="1">
    <source>
        <dbReference type="SAM" id="Phobius"/>
    </source>
</evidence>
<dbReference type="InterPro" id="IPR018649">
    <property type="entry name" value="SHOCT"/>
</dbReference>